<reference evidence="1" key="1">
    <citation type="submission" date="2013-07" db="EMBL/GenBank/DDBJ databases">
        <title>The genome of an arbuscular mycorrhizal fungus provides insights into the evolution of the oldest plant symbiosis.</title>
        <authorList>
            <consortium name="DOE Joint Genome Institute"/>
            <person name="Tisserant E."/>
            <person name="Malbreil M."/>
            <person name="Kuo A."/>
            <person name="Kohler A."/>
            <person name="Symeonidi A."/>
            <person name="Balestrini R."/>
            <person name="Charron P."/>
            <person name="Duensing N."/>
            <person name="Frei-dit-Frey N."/>
            <person name="Gianinazzi-Pearson V."/>
            <person name="Gilbert B."/>
            <person name="Handa Y."/>
            <person name="Hijri M."/>
            <person name="Kaul R."/>
            <person name="Kawaguchi M."/>
            <person name="Krajinski F."/>
            <person name="Lammers P."/>
            <person name="Lapierre D."/>
            <person name="Masclaux F.G."/>
            <person name="Murat C."/>
            <person name="Morin E."/>
            <person name="Ndikumana S."/>
            <person name="Pagni M."/>
            <person name="Petitpierre D."/>
            <person name="Requena N."/>
            <person name="Rosikiewicz P."/>
            <person name="Riley R."/>
            <person name="Saito K."/>
            <person name="San Clemente H."/>
            <person name="Shapiro H."/>
            <person name="van Tuinen D."/>
            <person name="Becard G."/>
            <person name="Bonfante P."/>
            <person name="Paszkowski U."/>
            <person name="Shachar-Hill Y."/>
            <person name="Young J.P."/>
            <person name="Sanders I.R."/>
            <person name="Henrissat B."/>
            <person name="Rensing S.A."/>
            <person name="Grigoriev I.V."/>
            <person name="Corradi N."/>
            <person name="Roux C."/>
            <person name="Martin F."/>
        </authorList>
    </citation>
    <scope>NUCLEOTIDE SEQUENCE</scope>
    <source>
        <strain evidence="1">DAOM 197198</strain>
    </source>
</reference>
<dbReference type="EMBL" id="KI286007">
    <property type="protein sequence ID" value="ESA11426.1"/>
    <property type="molecule type" value="Genomic_DNA"/>
</dbReference>
<gene>
    <name evidence="1" type="ORF">GLOINDRAFT_28292</name>
</gene>
<dbReference type="HOGENOM" id="CLU_2868741_0_0_1"/>
<proteinExistence type="predicted"/>
<protein>
    <submittedName>
        <fullName evidence="1">Uncharacterized protein</fullName>
    </submittedName>
</protein>
<organism evidence="1">
    <name type="scientific">Rhizophagus irregularis (strain DAOM 181602 / DAOM 197198 / MUCL 43194)</name>
    <name type="common">Arbuscular mycorrhizal fungus</name>
    <name type="synonym">Glomus intraradices</name>
    <dbReference type="NCBI Taxonomy" id="747089"/>
    <lineage>
        <taxon>Eukaryota</taxon>
        <taxon>Fungi</taxon>
        <taxon>Fungi incertae sedis</taxon>
        <taxon>Mucoromycota</taxon>
        <taxon>Glomeromycotina</taxon>
        <taxon>Glomeromycetes</taxon>
        <taxon>Glomerales</taxon>
        <taxon>Glomeraceae</taxon>
        <taxon>Rhizophagus</taxon>
    </lineage>
</organism>
<dbReference type="AlphaFoldDB" id="U9U747"/>
<name>U9U747_RHIID</name>
<accession>U9U747</accession>
<sequence length="64" mass="7293">MTPDFRYRTLYFICGSRINRNHGNSSNLALYQGVCDRFLSSSDIEVTAFVQLRAQGNFFPARGL</sequence>
<evidence type="ECO:0000313" key="1">
    <source>
        <dbReference type="EMBL" id="ESA11426.1"/>
    </source>
</evidence>